<dbReference type="GO" id="GO:0005829">
    <property type="term" value="C:cytosol"/>
    <property type="evidence" value="ECO:0007669"/>
    <property type="project" value="TreeGrafter"/>
</dbReference>
<dbReference type="InterPro" id="IPR001611">
    <property type="entry name" value="Leu-rich_rpt"/>
</dbReference>
<evidence type="ECO:0000256" key="2">
    <source>
        <dbReference type="ARBA" id="ARBA00022614"/>
    </source>
</evidence>
<dbReference type="GO" id="GO:0005096">
    <property type="term" value="F:GTPase activator activity"/>
    <property type="evidence" value="ECO:0007669"/>
    <property type="project" value="UniProtKB-KW"/>
</dbReference>
<dbReference type="Proteomes" id="UP000031737">
    <property type="component" value="Unassembled WGS sequence"/>
</dbReference>
<dbReference type="VEuPathDB" id="TriTrypDB:TRSC58_02593"/>
<proteinExistence type="predicted"/>
<evidence type="ECO:0000313" key="4">
    <source>
        <dbReference type="EMBL" id="ESL09683.1"/>
    </source>
</evidence>
<protein>
    <recommendedName>
        <fullName evidence="6">Leucine-rich repeat protein (LRRP)</fullName>
    </recommendedName>
</protein>
<keyword evidence="3" id="KW-0677">Repeat</keyword>
<keyword evidence="5" id="KW-1185">Reference proteome</keyword>
<keyword evidence="2" id="KW-0433">Leucine-rich repeat</keyword>
<evidence type="ECO:0000256" key="1">
    <source>
        <dbReference type="ARBA" id="ARBA00022468"/>
    </source>
</evidence>
<dbReference type="PANTHER" id="PTHR24113">
    <property type="entry name" value="RAN GTPASE-ACTIVATING PROTEIN 1"/>
    <property type="match status" value="1"/>
</dbReference>
<dbReference type="OrthoDB" id="120976at2759"/>
<reference evidence="4 5" key="1">
    <citation type="submission" date="2013-07" db="EMBL/GenBank/DDBJ databases">
        <authorList>
            <person name="Stoco P.H."/>
            <person name="Wagner G."/>
            <person name="Gerber A."/>
            <person name="Zaha A."/>
            <person name="Thompson C."/>
            <person name="Bartholomeu D.C."/>
            <person name="Luckemeyer D.D."/>
            <person name="Bahia D."/>
            <person name="Loreto E."/>
            <person name="Prestes E.B."/>
            <person name="Lima F.M."/>
            <person name="Rodrigues-Luiz G."/>
            <person name="Vallejo G.A."/>
            <person name="Filho J.F."/>
            <person name="Monteiro K.M."/>
            <person name="Tyler K.M."/>
            <person name="de Almeida L.G."/>
            <person name="Ortiz M.F."/>
            <person name="Siervo M.A."/>
            <person name="de Moraes M.H."/>
            <person name="Cunha O.L."/>
            <person name="Mendonca-Neto R."/>
            <person name="Silva R."/>
            <person name="Teixeira S.M."/>
            <person name="Murta S.M."/>
            <person name="Sincero T.C."/>
            <person name="Mendes T.A."/>
            <person name="Urmenyi T.P."/>
            <person name="Silva V.G."/>
            <person name="da Rocha W.D."/>
            <person name="Andersson B."/>
            <person name="Romanha A.J."/>
            <person name="Steindel M."/>
            <person name="de Vasconcelos A.T."/>
            <person name="Grisard E.C."/>
        </authorList>
    </citation>
    <scope>NUCLEOTIDE SEQUENCE [LARGE SCALE GENOMIC DNA]</scope>
    <source>
        <strain evidence="4 5">SC58</strain>
    </source>
</reference>
<dbReference type="GO" id="GO:0006913">
    <property type="term" value="P:nucleocytoplasmic transport"/>
    <property type="evidence" value="ECO:0007669"/>
    <property type="project" value="TreeGrafter"/>
</dbReference>
<dbReference type="AlphaFoldDB" id="A0A061J2M8"/>
<evidence type="ECO:0000313" key="5">
    <source>
        <dbReference type="Proteomes" id="UP000031737"/>
    </source>
</evidence>
<evidence type="ECO:0000256" key="3">
    <source>
        <dbReference type="ARBA" id="ARBA00022737"/>
    </source>
</evidence>
<keyword evidence="1" id="KW-0343">GTPase activation</keyword>
<gene>
    <name evidence="4" type="ORF">TRSC58_02593</name>
</gene>
<dbReference type="PANTHER" id="PTHR24113:SF12">
    <property type="entry name" value="RAN GTPASE-ACTIVATING PROTEIN 1"/>
    <property type="match status" value="1"/>
</dbReference>
<dbReference type="Gene3D" id="3.80.10.10">
    <property type="entry name" value="Ribonuclease Inhibitor"/>
    <property type="match status" value="2"/>
</dbReference>
<dbReference type="InterPro" id="IPR027038">
    <property type="entry name" value="RanGap"/>
</dbReference>
<dbReference type="Pfam" id="PF13516">
    <property type="entry name" value="LRR_6"/>
    <property type="match status" value="1"/>
</dbReference>
<dbReference type="GO" id="GO:0048471">
    <property type="term" value="C:perinuclear region of cytoplasm"/>
    <property type="evidence" value="ECO:0007669"/>
    <property type="project" value="TreeGrafter"/>
</dbReference>
<organism evidence="4 5">
    <name type="scientific">Trypanosoma rangeli SC58</name>
    <dbReference type="NCBI Taxonomy" id="429131"/>
    <lineage>
        <taxon>Eukaryota</taxon>
        <taxon>Discoba</taxon>
        <taxon>Euglenozoa</taxon>
        <taxon>Kinetoplastea</taxon>
        <taxon>Metakinetoplastina</taxon>
        <taxon>Trypanosomatida</taxon>
        <taxon>Trypanosomatidae</taxon>
        <taxon>Trypanosoma</taxon>
        <taxon>Herpetosoma</taxon>
    </lineage>
</organism>
<feature type="non-terminal residue" evidence="4">
    <location>
        <position position="519"/>
    </location>
</feature>
<dbReference type="InterPro" id="IPR032675">
    <property type="entry name" value="LRR_dom_sf"/>
</dbReference>
<dbReference type="GO" id="GO:0031267">
    <property type="term" value="F:small GTPase binding"/>
    <property type="evidence" value="ECO:0007669"/>
    <property type="project" value="TreeGrafter"/>
</dbReference>
<comment type="caution">
    <text evidence="4">The sequence shown here is derived from an EMBL/GenBank/DDBJ whole genome shotgun (WGS) entry which is preliminary data.</text>
</comment>
<accession>A0A061J2M8</accession>
<dbReference type="SUPFAM" id="SSF52047">
    <property type="entry name" value="RNI-like"/>
    <property type="match status" value="1"/>
</dbReference>
<dbReference type="EMBL" id="AUPL01002593">
    <property type="protein sequence ID" value="ESL09683.1"/>
    <property type="molecule type" value="Genomic_DNA"/>
</dbReference>
<dbReference type="SMART" id="SM00368">
    <property type="entry name" value="LRR_RI"/>
    <property type="match status" value="5"/>
</dbReference>
<sequence>MEDCLRSLLCCRFVASCVDYGTNAKDDEIVLKNRILEAKYLAYLLKCCTPNEPVIPPPKWRRCYGKWVSLGPKGAEALSELLMNQLNCKATADGGRRVLTLDLHSLRIGDDGVRAFAPFIAREHRLVALVLSGNDITDEGVKVLLEALQVSSPSMRRLSLIDNPLTADGVRRVCELCANSSFPLTELALGRGVDGKEALQSLAHVKSAQTMNAGSIELLLSHCGNTLVSFTYGGFKGMDFAVEDFVFILQMALYQTKLRHLALHDCYTTIPCSLTNGESSNSLAAPFRLVSEALCSPMAQLQSLKLQISLSEEAVTALAVGISGATVLAKLSLRGCNMSAESLCIIGKALANNRTLLFLDLSHQSKEVAHPLCDSHWMSRLHTGKVNSNTFCSRRPLLPIFEALHRNRTLQELILLGIDVVNSDVEELCACVERSGNCVIRRVQYTGVNSKTLAIKLEGLLGRNRIQSHNRNHNDVLAGTNIIKNSDPTKSQPTPEDNVAQCKLEAPMEQNATPCRRLT</sequence>
<dbReference type="GO" id="GO:0005634">
    <property type="term" value="C:nucleus"/>
    <property type="evidence" value="ECO:0007669"/>
    <property type="project" value="TreeGrafter"/>
</dbReference>
<evidence type="ECO:0008006" key="6">
    <source>
        <dbReference type="Google" id="ProtNLM"/>
    </source>
</evidence>
<name>A0A061J2M8_TRYRA</name>